<evidence type="ECO:0000313" key="2">
    <source>
        <dbReference type="EMBL" id="PSR75230.1"/>
    </source>
</evidence>
<gene>
    <name evidence="2" type="ORF">PHLCEN_2v9245</name>
</gene>
<dbReference type="EMBL" id="MLYV02000916">
    <property type="protein sequence ID" value="PSR75230.1"/>
    <property type="molecule type" value="Genomic_DNA"/>
</dbReference>
<evidence type="ECO:0000313" key="3">
    <source>
        <dbReference type="Proteomes" id="UP000186601"/>
    </source>
</evidence>
<feature type="compositionally biased region" description="Basic residues" evidence="1">
    <location>
        <begin position="363"/>
        <end position="378"/>
    </location>
</feature>
<organism evidence="2 3">
    <name type="scientific">Hermanssonia centrifuga</name>
    <dbReference type="NCBI Taxonomy" id="98765"/>
    <lineage>
        <taxon>Eukaryota</taxon>
        <taxon>Fungi</taxon>
        <taxon>Dikarya</taxon>
        <taxon>Basidiomycota</taxon>
        <taxon>Agaricomycotina</taxon>
        <taxon>Agaricomycetes</taxon>
        <taxon>Polyporales</taxon>
        <taxon>Meruliaceae</taxon>
        <taxon>Hermanssonia</taxon>
    </lineage>
</organism>
<protein>
    <submittedName>
        <fullName evidence="2">Uncharacterized protein</fullName>
    </submittedName>
</protein>
<proteinExistence type="predicted"/>
<dbReference type="Proteomes" id="UP000186601">
    <property type="component" value="Unassembled WGS sequence"/>
</dbReference>
<feature type="region of interest" description="Disordered" evidence="1">
    <location>
        <begin position="359"/>
        <end position="391"/>
    </location>
</feature>
<feature type="region of interest" description="Disordered" evidence="1">
    <location>
        <begin position="473"/>
        <end position="497"/>
    </location>
</feature>
<feature type="region of interest" description="Disordered" evidence="1">
    <location>
        <begin position="518"/>
        <end position="561"/>
    </location>
</feature>
<name>A0A2R6NRA8_9APHY</name>
<dbReference type="AlphaFoldDB" id="A0A2R6NRA8"/>
<comment type="caution">
    <text evidence="2">The sequence shown here is derived from an EMBL/GenBank/DDBJ whole genome shotgun (WGS) entry which is preliminary data.</text>
</comment>
<keyword evidence="3" id="KW-1185">Reference proteome</keyword>
<sequence length="561" mass="60041">MSTPAANAAAFGSNDALRAAHNQLKFALWDDMEETRRRALETPAERMEWLEDCAELLVRRTLPFLHGLVLIRGFFGQTRFEQLGGNWDSVPVRKFFDVVANAVQNLPNSSWAQRVIFEFPRIVEFFPGRRVPSEDTRPLSLAPELVAAPAVPLVPRPLMPRVTFAPLPPVAPPRTLPSPSTLVDPTFRLARTASLPSRLIDPNRSPSGRALLGIDADGEEEAASDGEEEVAVPQPAARAAARGLKTEIRVHGGVSEDAEHCLPLPGVPVPAGGFKYFTWSEKCYKCVCALSWEPCVFDFFEKDGTLAAKCHKCRAGSVAGCFCYGVPHYPRSIHPRPAPKSKEGLASLTPEERVLYGLDKAPRTVRKGTRTGSNKRPRSSSGSSKDLQRPAKRFTIHIPARVVSALAIPSSHLVPPAAAAPRRSARLQATPLPPVVAPEPEVVPAVVEPSSPVEPAVLSGFGEATGPLAAVAGTTGTRAPSLSSSSPLPSYPASPTATPPPRFVTPLFTPPPLFLPGLTSPDVPEVVPTALSDGLEGSDPGIETAEGRLRPSQLPAHPPVF</sequence>
<evidence type="ECO:0000256" key="1">
    <source>
        <dbReference type="SAM" id="MobiDB-lite"/>
    </source>
</evidence>
<reference evidence="2 3" key="1">
    <citation type="submission" date="2018-02" db="EMBL/GenBank/DDBJ databases">
        <title>Genome sequence of the basidiomycete white-rot fungus Phlebia centrifuga.</title>
        <authorList>
            <person name="Granchi Z."/>
            <person name="Peng M."/>
            <person name="de Vries R.P."/>
            <person name="Hilden K."/>
            <person name="Makela M.R."/>
            <person name="Grigoriev I."/>
            <person name="Riley R."/>
        </authorList>
    </citation>
    <scope>NUCLEOTIDE SEQUENCE [LARGE SCALE GENOMIC DNA]</scope>
    <source>
        <strain evidence="2 3">FBCC195</strain>
    </source>
</reference>
<accession>A0A2R6NRA8</accession>